<keyword evidence="3" id="KW-1185">Reference proteome</keyword>
<name>A0ABU0FF71_9HYPH</name>
<comment type="caution">
    <text evidence="2">The sequence shown here is derived from an EMBL/GenBank/DDBJ whole genome shotgun (WGS) entry which is preliminary data.</text>
</comment>
<sequence>MAYPRLVEATGCCPPEDIGGPWSYAEFIAVLADPEHERHGGAGDVDPVHLDRQELAGRVAGLARRWTRKTAAPRAKAS</sequence>
<dbReference type="Pfam" id="PF07929">
    <property type="entry name" value="PRiA4_ORF3"/>
    <property type="match status" value="1"/>
</dbReference>
<protein>
    <recommendedName>
        <fullName evidence="1">Plasmid pRiA4b Orf3-like domain-containing protein</fullName>
    </recommendedName>
</protein>
<reference evidence="2 3" key="1">
    <citation type="submission" date="2023-07" db="EMBL/GenBank/DDBJ databases">
        <title>Genomic Encyclopedia of Type Strains, Phase IV (KMG-IV): sequencing the most valuable type-strain genomes for metagenomic binning, comparative biology and taxonomic classification.</title>
        <authorList>
            <person name="Goeker M."/>
        </authorList>
    </citation>
    <scope>NUCLEOTIDE SEQUENCE [LARGE SCALE GENOMIC DNA]</scope>
    <source>
        <strain evidence="2 3">DSM 5896</strain>
    </source>
</reference>
<evidence type="ECO:0000259" key="1">
    <source>
        <dbReference type="Pfam" id="PF07929"/>
    </source>
</evidence>
<dbReference type="Proteomes" id="UP001237448">
    <property type="component" value="Unassembled WGS sequence"/>
</dbReference>
<evidence type="ECO:0000313" key="2">
    <source>
        <dbReference type="EMBL" id="MDQ0392685.1"/>
    </source>
</evidence>
<organism evidence="2 3">
    <name type="scientific">Labrys monachus</name>
    <dbReference type="NCBI Taxonomy" id="217067"/>
    <lineage>
        <taxon>Bacteria</taxon>
        <taxon>Pseudomonadati</taxon>
        <taxon>Pseudomonadota</taxon>
        <taxon>Alphaproteobacteria</taxon>
        <taxon>Hyphomicrobiales</taxon>
        <taxon>Xanthobacteraceae</taxon>
        <taxon>Labrys</taxon>
    </lineage>
</organism>
<dbReference type="InterPro" id="IPR012912">
    <property type="entry name" value="Plasmid_pRiA4b_Orf3-like"/>
</dbReference>
<feature type="domain" description="Plasmid pRiA4b Orf3-like" evidence="1">
    <location>
        <begin position="2"/>
        <end position="41"/>
    </location>
</feature>
<gene>
    <name evidence="2" type="ORF">J3R73_002477</name>
</gene>
<dbReference type="EMBL" id="JAUSVK010000001">
    <property type="protein sequence ID" value="MDQ0392685.1"/>
    <property type="molecule type" value="Genomic_DNA"/>
</dbReference>
<accession>A0ABU0FF71</accession>
<dbReference type="SUPFAM" id="SSF159941">
    <property type="entry name" value="MM3350-like"/>
    <property type="match status" value="1"/>
</dbReference>
<dbReference type="Gene3D" id="3.10.290.30">
    <property type="entry name" value="MM3350-like"/>
    <property type="match status" value="1"/>
</dbReference>
<evidence type="ECO:0000313" key="3">
    <source>
        <dbReference type="Proteomes" id="UP001237448"/>
    </source>
</evidence>
<proteinExistence type="predicted"/>
<dbReference type="InterPro" id="IPR024047">
    <property type="entry name" value="MM3350-like_sf"/>
</dbReference>